<proteinExistence type="predicted"/>
<dbReference type="Proteomes" id="UP001631969">
    <property type="component" value="Unassembled WGS sequence"/>
</dbReference>
<sequence>MFRNKWFILAMTFVLLLAIGGPYLVWKEKYGGGLHNGTAESQELEAVKTVKAPSDTYDVIVVGTDPEGVAGAVAASRHGLKTLLVDGRSREILGGLMTLGWLNSLDNNYDQASYDWLAPKPNVMNKGIFQEFYDGIEGTSFDVTTAANVFNRLVAKEKNIDVLLKTQSITPVLGEGKEGAKLVTGLDITLENGEKRTVKAKAVLDATQDADVAAAAGAPFSRGREDLNDPDSLMAVTAVFRLKNADDSFWKEVRKYLDNDNDSNTGADTYSAFGYGDIKEYKAQNPTKARMRGLNIGRNNDNTILINSLQLFGVNPFDPASIKEAFAVAEQELPHVLQFIKEKHPEFAKLELDGVAPELYVRESRHIYGEYRLSILDLLENRDQWDRIAFGSYAVDIQSTGPNDPGAVSMEPHKYAVPFRSIVPQKVDGLLVVSRSASYDTLPHGSARVIPLGMAVAESAAAAAKVSIDHNVTFRELSKSKEQVAQMQDLAVKKGLELAPYTLPRQAYQDHKAYPGLKAVVYTGLVNGSYGNANFDPKELDKPSNPQRFVNQFATLKKRYPQSFKGTSSNAIAGMDADKAKTDPLTLQQAAYTIARASGLTLKPEQAEAELLAKRLLKEETLKLIADKGKLTNGESYLLIKDVLENLVNLRF</sequence>
<comment type="caution">
    <text evidence="1">The sequence shown here is derived from an EMBL/GenBank/DDBJ whole genome shotgun (WGS) entry which is preliminary data.</text>
</comment>
<dbReference type="EMBL" id="JBJURJ010000002">
    <property type="protein sequence ID" value="MFM9327284.1"/>
    <property type="molecule type" value="Genomic_DNA"/>
</dbReference>
<protein>
    <submittedName>
        <fullName evidence="1">FAD-dependent oxidoreductase</fullName>
    </submittedName>
</protein>
<keyword evidence="2" id="KW-1185">Reference proteome</keyword>
<accession>A0ACC7NVA2</accession>
<organism evidence="1 2">
    <name type="scientific">Paenibacillus mesotrionivorans</name>
    <dbReference type="NCBI Taxonomy" id="3160968"/>
    <lineage>
        <taxon>Bacteria</taxon>
        <taxon>Bacillati</taxon>
        <taxon>Bacillota</taxon>
        <taxon>Bacilli</taxon>
        <taxon>Bacillales</taxon>
        <taxon>Paenibacillaceae</taxon>
        <taxon>Paenibacillus</taxon>
    </lineage>
</organism>
<reference evidence="1" key="1">
    <citation type="submission" date="2024-12" db="EMBL/GenBank/DDBJ databases">
        <authorList>
            <person name="Wu N."/>
        </authorList>
    </citation>
    <scope>NUCLEOTIDE SEQUENCE</scope>
    <source>
        <strain evidence="1">P15</strain>
    </source>
</reference>
<evidence type="ECO:0000313" key="1">
    <source>
        <dbReference type="EMBL" id="MFM9327284.1"/>
    </source>
</evidence>
<evidence type="ECO:0000313" key="2">
    <source>
        <dbReference type="Proteomes" id="UP001631969"/>
    </source>
</evidence>
<gene>
    <name evidence="1" type="ORF">ACI1P1_03125</name>
</gene>
<name>A0ACC7NVA2_9BACL</name>